<sequence>MSRSCCRRNMVEAGGELMLFRKKFLEGMRAGVFTLAFRRWRRPSVRRGGTLLTPVGQLNIKSVEEVALNSISAEDAYRAGYESKKELLDELRRRSDGKIYRVELGPLLPDPRIALRETRAATDEELQDLRGRLSRLDARASEGAWTYRTLEALSLHPGVRAGDLCGLVDQEKERFKLNVRKLKNLGLSESLGTGYRLSPRGEALLDFLRSKASSNAT</sequence>
<evidence type="ECO:0008006" key="3">
    <source>
        <dbReference type="Google" id="ProtNLM"/>
    </source>
</evidence>
<evidence type="ECO:0000313" key="2">
    <source>
        <dbReference type="Proteomes" id="UP000199657"/>
    </source>
</evidence>
<name>A0A1H8TF04_9GAMM</name>
<dbReference type="EMBL" id="FOEG01000004">
    <property type="protein sequence ID" value="SEO89174.1"/>
    <property type="molecule type" value="Genomic_DNA"/>
</dbReference>
<gene>
    <name evidence="1" type="ORF">SAMN04488052_104100</name>
</gene>
<organism evidence="1 2">
    <name type="scientific">Aquisalimonas asiatica</name>
    <dbReference type="NCBI Taxonomy" id="406100"/>
    <lineage>
        <taxon>Bacteria</taxon>
        <taxon>Pseudomonadati</taxon>
        <taxon>Pseudomonadota</taxon>
        <taxon>Gammaproteobacteria</taxon>
        <taxon>Chromatiales</taxon>
        <taxon>Ectothiorhodospiraceae</taxon>
        <taxon>Aquisalimonas</taxon>
    </lineage>
</organism>
<dbReference type="Proteomes" id="UP000199657">
    <property type="component" value="Unassembled WGS sequence"/>
</dbReference>
<proteinExistence type="predicted"/>
<accession>A0A1H8TF04</accession>
<dbReference type="AlphaFoldDB" id="A0A1H8TF04"/>
<reference evidence="1 2" key="1">
    <citation type="submission" date="2016-10" db="EMBL/GenBank/DDBJ databases">
        <authorList>
            <person name="de Groot N.N."/>
        </authorList>
    </citation>
    <scope>NUCLEOTIDE SEQUENCE [LARGE SCALE GENOMIC DNA]</scope>
    <source>
        <strain evidence="1 2">CGMCC 1.6291</strain>
    </source>
</reference>
<keyword evidence="2" id="KW-1185">Reference proteome</keyword>
<evidence type="ECO:0000313" key="1">
    <source>
        <dbReference type="EMBL" id="SEO89174.1"/>
    </source>
</evidence>
<protein>
    <recommendedName>
        <fullName evidence="3">ASCH domain-containing protein</fullName>
    </recommendedName>
</protein>